<accession>A0A2T5MG72</accession>
<dbReference type="SUPFAM" id="SSF52266">
    <property type="entry name" value="SGNH hydrolase"/>
    <property type="match status" value="1"/>
</dbReference>
<dbReference type="OrthoDB" id="1828825at2"/>
<evidence type="ECO:0000313" key="4">
    <source>
        <dbReference type="Proteomes" id="UP000244248"/>
    </source>
</evidence>
<feature type="domain" description="SGNH hydrolase-type esterase" evidence="2">
    <location>
        <begin position="236"/>
        <end position="424"/>
    </location>
</feature>
<reference evidence="3 4" key="1">
    <citation type="submission" date="2018-04" db="EMBL/GenBank/DDBJ databases">
        <title>Novel species isolated from glacier.</title>
        <authorList>
            <person name="Liu Q."/>
            <person name="Xin Y.-H."/>
        </authorList>
    </citation>
    <scope>NUCLEOTIDE SEQUENCE [LARGE SCALE GENOMIC DNA]</scope>
    <source>
        <strain evidence="3 4">GT1R17</strain>
    </source>
</reference>
<feature type="signal peptide" evidence="1">
    <location>
        <begin position="1"/>
        <end position="26"/>
    </location>
</feature>
<dbReference type="InterPro" id="IPR036514">
    <property type="entry name" value="SGNH_hydro_sf"/>
</dbReference>
<protein>
    <submittedName>
        <fullName evidence="3">G-D-S-L family lipolytic protein</fullName>
    </submittedName>
</protein>
<dbReference type="AlphaFoldDB" id="A0A2T5MG72"/>
<dbReference type="PANTHER" id="PTHR43784">
    <property type="entry name" value="GDSL-LIKE LIPASE/ACYLHYDROLASE, PUTATIVE (AFU_ORTHOLOGUE AFUA_2G00820)-RELATED"/>
    <property type="match status" value="1"/>
</dbReference>
<dbReference type="Pfam" id="PF13472">
    <property type="entry name" value="Lipase_GDSL_2"/>
    <property type="match status" value="1"/>
</dbReference>
<dbReference type="InterPro" id="IPR053140">
    <property type="entry name" value="GDSL_Rv0518-like"/>
</dbReference>
<feature type="chain" id="PRO_5015769138" evidence="1">
    <location>
        <begin position="27"/>
        <end position="447"/>
    </location>
</feature>
<comment type="caution">
    <text evidence="3">The sequence shown here is derived from an EMBL/GenBank/DDBJ whole genome shotgun (WGS) entry which is preliminary data.</text>
</comment>
<keyword evidence="1" id="KW-0732">Signal</keyword>
<dbReference type="Proteomes" id="UP000244248">
    <property type="component" value="Unassembled WGS sequence"/>
</dbReference>
<proteinExistence type="predicted"/>
<dbReference type="RefSeq" id="WP_107940107.1">
    <property type="nucleotide sequence ID" value="NZ_QANS01000003.1"/>
</dbReference>
<evidence type="ECO:0000313" key="3">
    <source>
        <dbReference type="EMBL" id="PTU31563.1"/>
    </source>
</evidence>
<evidence type="ECO:0000259" key="2">
    <source>
        <dbReference type="Pfam" id="PF13472"/>
    </source>
</evidence>
<dbReference type="PROSITE" id="PS51257">
    <property type="entry name" value="PROKAR_LIPOPROTEIN"/>
    <property type="match status" value="1"/>
</dbReference>
<sequence length="447" mass="46961">MRISSIKKGLLLLSVVVLGLSGCAQSSSPDGASENKSGWIGAWGAAPYGPYPLGPLSGVLPLPPEIALPPIPTALPNNHALDQSFRMIVHPTIGGEQVRVRLSNLMGDKPVTFSPVRIAKRLLVTGPVLVPNTDTPVLFDGRTSVTVAAGAEAISDPASFSYGVGDDLAISFHVQGESGAITWHAVSFALNYVSLPSSGDVTGDVTGLSFIQPTVGWFFLTGLDVLAPESPGTIVAIGDSITDGAYIVPETNTRWPDFFAQRLQSAGIAMGVLNEGINSNTVTTATSPDGDEFKGPPAVLRFKRDVLQRPGVRSVVIFEGTNDLSDGAKAEDVFAGIRSLVKRAHAAGLCVVVGTIMPRIGTPIAPWDAAMMDPERQKLNAMIRAQTDIEGVADFDKAMESPLLPGQPNVPYYFPDQLHPNSVGTLIMANSVPLEALVPPPAGNCSR</sequence>
<gene>
    <name evidence="3" type="ORF">CJD38_09555</name>
</gene>
<dbReference type="GO" id="GO:0016788">
    <property type="term" value="F:hydrolase activity, acting on ester bonds"/>
    <property type="evidence" value="ECO:0007669"/>
    <property type="project" value="UniProtKB-ARBA"/>
</dbReference>
<dbReference type="EMBL" id="QANS01000003">
    <property type="protein sequence ID" value="PTU31563.1"/>
    <property type="molecule type" value="Genomic_DNA"/>
</dbReference>
<name>A0A2T5MG72_9GAMM</name>
<dbReference type="PANTHER" id="PTHR43784:SF2">
    <property type="entry name" value="GDSL-LIKE LIPASE_ACYLHYDROLASE, PUTATIVE (AFU_ORTHOLOGUE AFUA_2G00820)-RELATED"/>
    <property type="match status" value="1"/>
</dbReference>
<dbReference type="InterPro" id="IPR013830">
    <property type="entry name" value="SGNH_hydro"/>
</dbReference>
<organism evidence="3 4">
    <name type="scientific">Stenotrophobium rhamnosiphilum</name>
    <dbReference type="NCBI Taxonomy" id="2029166"/>
    <lineage>
        <taxon>Bacteria</taxon>
        <taxon>Pseudomonadati</taxon>
        <taxon>Pseudomonadota</taxon>
        <taxon>Gammaproteobacteria</taxon>
        <taxon>Nevskiales</taxon>
        <taxon>Nevskiaceae</taxon>
        <taxon>Stenotrophobium</taxon>
    </lineage>
</organism>
<evidence type="ECO:0000256" key="1">
    <source>
        <dbReference type="SAM" id="SignalP"/>
    </source>
</evidence>
<keyword evidence="4" id="KW-1185">Reference proteome</keyword>
<dbReference type="Gene3D" id="3.40.50.1110">
    <property type="entry name" value="SGNH hydrolase"/>
    <property type="match status" value="1"/>
</dbReference>